<dbReference type="Proteomes" id="UP001163632">
    <property type="component" value="Chromosome"/>
</dbReference>
<dbReference type="EMBL" id="UGPZ01000003">
    <property type="protein sequence ID" value="STY93358.1"/>
    <property type="molecule type" value="Genomic_DNA"/>
</dbReference>
<accession>A0A1T0A6H9</accession>
<dbReference type="Proteomes" id="UP001163283">
    <property type="component" value="Chromosome"/>
</dbReference>
<dbReference type="STRING" id="476.B0182_02845"/>
<dbReference type="EMBL" id="CP087781">
    <property type="protein sequence ID" value="UZA52685.1"/>
    <property type="molecule type" value="Genomic_DNA"/>
</dbReference>
<sequence>MIDISPHVEQMIITRAEQRGVSVDELLLQTFAQDDEQAYYDWFYEHHYDIDKLDKAINSGVTEPIPPHALESVESLEKWLSGAKTA</sequence>
<dbReference type="AlphaFoldDB" id="A0A1T0A6H9"/>
<evidence type="ECO:0000313" key="4">
    <source>
        <dbReference type="Proteomes" id="UP000254133"/>
    </source>
</evidence>
<dbReference type="KEGG" id="mboi:DQF64_05790"/>
<dbReference type="Proteomes" id="UP000254133">
    <property type="component" value="Unassembled WGS sequence"/>
</dbReference>
<evidence type="ECO:0000313" key="5">
    <source>
        <dbReference type="Proteomes" id="UP001163283"/>
    </source>
</evidence>
<reference evidence="1 4" key="1">
    <citation type="submission" date="2018-06" db="EMBL/GenBank/DDBJ databases">
        <authorList>
            <consortium name="Pathogen Informatics"/>
            <person name="Doyle S."/>
        </authorList>
    </citation>
    <scope>NUCLEOTIDE SEQUENCE [LARGE SCALE GENOMIC DNA]</scope>
    <source>
        <strain evidence="1 4">NCTC9426</strain>
    </source>
</reference>
<evidence type="ECO:0000313" key="2">
    <source>
        <dbReference type="EMBL" id="UZA04231.1"/>
    </source>
</evidence>
<reference evidence="2 5" key="2">
    <citation type="journal article" date="2022" name="BMC Microbiol.">
        <title>Whole genome sequencing of Moraxella bovis strains from North America reveals two genotypes with different genetic determinants.</title>
        <authorList>
            <person name="Wynn E.L."/>
            <person name="Hille M.M."/>
            <person name="Loy J.D."/>
            <person name="Schuller G."/>
            <person name="Kuhn K.L."/>
            <person name="Dickey A.M."/>
            <person name="Bono J.L."/>
            <person name="Clawson M.L."/>
        </authorList>
    </citation>
    <scope>NUCLEOTIDE SEQUENCE [LARGE SCALE GENOMIC DNA]</scope>
    <source>
        <strain evidence="2">SAM102599</strain>
        <strain evidence="3 5">SAM57978</strain>
    </source>
</reference>
<name>A0A1T0A6H9_MORBO</name>
<dbReference type="RefSeq" id="WP_078273498.1">
    <property type="nucleotide sequence ID" value="NZ_CP030241.1"/>
</dbReference>
<protein>
    <submittedName>
        <fullName evidence="1">Uncharacterized protein</fullName>
    </submittedName>
</protein>
<proteinExistence type="predicted"/>
<evidence type="ECO:0000313" key="3">
    <source>
        <dbReference type="EMBL" id="UZA52685.1"/>
    </source>
</evidence>
<dbReference type="GeneID" id="77188917"/>
<dbReference type="EMBL" id="CP087830">
    <property type="protein sequence ID" value="UZA04231.1"/>
    <property type="molecule type" value="Genomic_DNA"/>
</dbReference>
<organism evidence="1 4">
    <name type="scientific">Moraxella bovis</name>
    <dbReference type="NCBI Taxonomy" id="476"/>
    <lineage>
        <taxon>Bacteria</taxon>
        <taxon>Pseudomonadati</taxon>
        <taxon>Pseudomonadota</taxon>
        <taxon>Gammaproteobacteria</taxon>
        <taxon>Moraxellales</taxon>
        <taxon>Moraxellaceae</taxon>
        <taxon>Moraxella</taxon>
    </lineage>
</organism>
<evidence type="ECO:0000313" key="1">
    <source>
        <dbReference type="EMBL" id="STY93358.1"/>
    </source>
</evidence>
<keyword evidence="6" id="KW-1185">Reference proteome</keyword>
<gene>
    <name evidence="2" type="ORF">LP092_05695</name>
    <name evidence="3" type="ORF">LP129_06010</name>
    <name evidence="1" type="ORF">NCTC9426_02082</name>
</gene>
<evidence type="ECO:0000313" key="6">
    <source>
        <dbReference type="Proteomes" id="UP001163632"/>
    </source>
</evidence>